<name>A0A2S7A8H9_9XANT</name>
<reference evidence="1 2" key="1">
    <citation type="submission" date="2016-08" db="EMBL/GenBank/DDBJ databases">
        <title>Evolution of the type three secretion system and type three effector repertoires in Xanthomonas.</title>
        <authorList>
            <person name="Merda D."/>
            <person name="Briand M."/>
            <person name="Bosis E."/>
            <person name="Rousseau C."/>
            <person name="Portier P."/>
            <person name="Jacques M.-A."/>
            <person name="Fischer-Le Saux M."/>
        </authorList>
    </citation>
    <scope>NUCLEOTIDE SEQUENCE [LARGE SCALE GENOMIC DNA]</scope>
    <source>
        <strain evidence="1 2">CFBP 7645</strain>
    </source>
</reference>
<dbReference type="GO" id="GO:0016787">
    <property type="term" value="F:hydrolase activity"/>
    <property type="evidence" value="ECO:0007669"/>
    <property type="project" value="UniProtKB-KW"/>
</dbReference>
<comment type="caution">
    <text evidence="1">The sequence shown here is derived from an EMBL/GenBank/DDBJ whole genome shotgun (WGS) entry which is preliminary data.</text>
</comment>
<dbReference type="PANTHER" id="PTHR11895:SF172">
    <property type="entry name" value="GLUTAMYL-TRNA(GLN) AMIDOTRANSFERASE"/>
    <property type="match status" value="1"/>
</dbReference>
<dbReference type="AlphaFoldDB" id="A0A2S7A8H9"/>
<accession>A0A2S7A8H9</accession>
<dbReference type="InterPro" id="IPR036928">
    <property type="entry name" value="AS_sf"/>
</dbReference>
<evidence type="ECO:0000313" key="1">
    <source>
        <dbReference type="EMBL" id="PPU05004.1"/>
    </source>
</evidence>
<dbReference type="SUPFAM" id="SSF75304">
    <property type="entry name" value="Amidase signature (AS) enzymes"/>
    <property type="match status" value="1"/>
</dbReference>
<dbReference type="Gene3D" id="3.90.1300.10">
    <property type="entry name" value="Amidase signature (AS) domain"/>
    <property type="match status" value="1"/>
</dbReference>
<evidence type="ECO:0000313" key="2">
    <source>
        <dbReference type="Proteomes" id="UP000239204"/>
    </source>
</evidence>
<dbReference type="InterPro" id="IPR000120">
    <property type="entry name" value="Amidase"/>
</dbReference>
<organism evidence="1 2">
    <name type="scientific">Xanthomonas arboricola</name>
    <dbReference type="NCBI Taxonomy" id="56448"/>
    <lineage>
        <taxon>Bacteria</taxon>
        <taxon>Pseudomonadati</taxon>
        <taxon>Pseudomonadota</taxon>
        <taxon>Gammaproteobacteria</taxon>
        <taxon>Lysobacterales</taxon>
        <taxon>Lysobacteraceae</taxon>
        <taxon>Xanthomonas</taxon>
    </lineage>
</organism>
<dbReference type="InterPro" id="IPR023631">
    <property type="entry name" value="Amidase_dom"/>
</dbReference>
<dbReference type="Pfam" id="PF01425">
    <property type="entry name" value="Amidase"/>
    <property type="match status" value="1"/>
</dbReference>
<sequence length="487" mass="50513">MQLPAQWQAGIDRNTEVLRGHAQLLASFNAPRPAAPDTTTPRGLIASIVSTTRSQPTLAARLATQTLTRINQANDSLRAITRLLPARAAADAARVQAALAGGSDGGALAGVPFVVKDLFDVAGQVTTAGAVMRAQCAPASRDAAVVQRLSDAGAVLVGNANMDEFAYGFATVNAHYGTTANPHDHRHLAGGSSGGSAAAVAAGLVPFALGSDTNGSIRVPAALCGVYGLRPTHGALPLDGVFGFVDALDVVGPFASSIADLRRVHEVMLGRPLASCNAGSLRIARLGGWFQRNLDPELDAGLGTLLTACNSSTLIELPEAERARAAAFVLTAAEGGHRHRAGLSTQPERFDPATRDRLLAGLQLPASAVADAHRFAQWFGAAMQRLWDEVDVLIAPATPCVAPRIDQDTIQIDGLPVSARANLGIFTQPLGLAACPVLAAPLPRPGRLPLGVQLIAAPGREDRLFALAAQLERDGLLAFSPPAEETR</sequence>
<dbReference type="NCBIfam" id="NF006631">
    <property type="entry name" value="PRK09201.1"/>
    <property type="match status" value="1"/>
</dbReference>
<dbReference type="EMBL" id="MIGY01000004">
    <property type="protein sequence ID" value="PPU05004.1"/>
    <property type="molecule type" value="Genomic_DNA"/>
</dbReference>
<proteinExistence type="predicted"/>
<protein>
    <submittedName>
        <fullName evidence="1">AtzE family amidohydrolase</fullName>
    </submittedName>
</protein>
<dbReference type="RefSeq" id="WP_039814026.1">
    <property type="nucleotide sequence ID" value="NZ_JAYFSM010000005.1"/>
</dbReference>
<dbReference type="Proteomes" id="UP000239204">
    <property type="component" value="Unassembled WGS sequence"/>
</dbReference>
<dbReference type="PANTHER" id="PTHR11895">
    <property type="entry name" value="TRANSAMIDASE"/>
    <property type="match status" value="1"/>
</dbReference>
<dbReference type="InterPro" id="IPR014087">
    <property type="entry name" value="Carboxybiuret_hydro_AtzE"/>
</dbReference>
<gene>
    <name evidence="1" type="ORF">XarjCFBP7645_20005</name>
</gene>
<keyword evidence="1" id="KW-0378">Hydrolase</keyword>
<dbReference type="NCBIfam" id="TIGR02715">
    <property type="entry name" value="amido_AtzE"/>
    <property type="match status" value="1"/>
</dbReference>